<proteinExistence type="predicted"/>
<evidence type="ECO:0000313" key="2">
    <source>
        <dbReference type="EMBL" id="KAK7309975.1"/>
    </source>
</evidence>
<sequence>MTTPRKTHSYDTDQRKALGPSERRKRHKHESDETRHRRRARGTWEAGTELKSPSLPSSHSSSLLVTPSLFVSPSM</sequence>
<keyword evidence="3" id="KW-1185">Reference proteome</keyword>
<reference evidence="2 3" key="1">
    <citation type="submission" date="2024-01" db="EMBL/GenBank/DDBJ databases">
        <title>The genomes of 5 underutilized Papilionoideae crops provide insights into root nodulation and disease resistance.</title>
        <authorList>
            <person name="Yuan L."/>
        </authorList>
    </citation>
    <scope>NUCLEOTIDE SEQUENCE [LARGE SCALE GENOMIC DNA]</scope>
    <source>
        <strain evidence="2">LY-2023</strain>
        <tissue evidence="2">Leaf</tissue>
    </source>
</reference>
<organism evidence="2 3">
    <name type="scientific">Clitoria ternatea</name>
    <name type="common">Butterfly pea</name>
    <dbReference type="NCBI Taxonomy" id="43366"/>
    <lineage>
        <taxon>Eukaryota</taxon>
        <taxon>Viridiplantae</taxon>
        <taxon>Streptophyta</taxon>
        <taxon>Embryophyta</taxon>
        <taxon>Tracheophyta</taxon>
        <taxon>Spermatophyta</taxon>
        <taxon>Magnoliopsida</taxon>
        <taxon>eudicotyledons</taxon>
        <taxon>Gunneridae</taxon>
        <taxon>Pentapetalae</taxon>
        <taxon>rosids</taxon>
        <taxon>fabids</taxon>
        <taxon>Fabales</taxon>
        <taxon>Fabaceae</taxon>
        <taxon>Papilionoideae</taxon>
        <taxon>50 kb inversion clade</taxon>
        <taxon>NPAAA clade</taxon>
        <taxon>indigoferoid/millettioid clade</taxon>
        <taxon>Phaseoleae</taxon>
        <taxon>Clitoria</taxon>
    </lineage>
</organism>
<accession>A0AAN9K311</accession>
<dbReference type="AlphaFoldDB" id="A0AAN9K311"/>
<dbReference type="EMBL" id="JAYKXN010000002">
    <property type="protein sequence ID" value="KAK7309975.1"/>
    <property type="molecule type" value="Genomic_DNA"/>
</dbReference>
<feature type="region of interest" description="Disordered" evidence="1">
    <location>
        <begin position="1"/>
        <end position="75"/>
    </location>
</feature>
<name>A0AAN9K311_CLITE</name>
<gene>
    <name evidence="2" type="ORF">RJT34_07142</name>
</gene>
<dbReference type="Proteomes" id="UP001359559">
    <property type="component" value="Unassembled WGS sequence"/>
</dbReference>
<evidence type="ECO:0000256" key="1">
    <source>
        <dbReference type="SAM" id="MobiDB-lite"/>
    </source>
</evidence>
<evidence type="ECO:0000313" key="3">
    <source>
        <dbReference type="Proteomes" id="UP001359559"/>
    </source>
</evidence>
<comment type="caution">
    <text evidence="2">The sequence shown here is derived from an EMBL/GenBank/DDBJ whole genome shotgun (WGS) entry which is preliminary data.</text>
</comment>
<protein>
    <submittedName>
        <fullName evidence="2">Uncharacterized protein</fullName>
    </submittedName>
</protein>
<feature type="compositionally biased region" description="Low complexity" evidence="1">
    <location>
        <begin position="50"/>
        <end position="69"/>
    </location>
</feature>